<dbReference type="PANTHER" id="PTHR34846:SF10">
    <property type="entry name" value="CYTOPLASMIC PROTEIN"/>
    <property type="match status" value="1"/>
</dbReference>
<sequence>MSASSNRLTTAQLYQLQPQLAKSLLDLAKAASTSLDAPLLHLVKLRVSQINGCAFCMQMHAAEARRDGEQQVRLDVLVGWPETTLFTEREQVALRWAECLTQVATAGVPDILYQQVSHVFTAKELADLTAVIIEINSWNRIAVSFHTGDLSDKTA</sequence>
<proteinExistence type="predicted"/>
<dbReference type="Proteomes" id="UP001231616">
    <property type="component" value="Unassembled WGS sequence"/>
</dbReference>
<dbReference type="PANTHER" id="PTHR34846">
    <property type="entry name" value="4-CARBOXYMUCONOLACTONE DECARBOXYLASE FAMILY PROTEIN (AFU_ORTHOLOGUE AFUA_6G11590)"/>
    <property type="match status" value="1"/>
</dbReference>
<dbReference type="Gene3D" id="1.20.1290.10">
    <property type="entry name" value="AhpD-like"/>
    <property type="match status" value="1"/>
</dbReference>
<dbReference type="InterPro" id="IPR003779">
    <property type="entry name" value="CMD-like"/>
</dbReference>
<dbReference type="InterPro" id="IPR004675">
    <property type="entry name" value="AhpD_core"/>
</dbReference>
<comment type="caution">
    <text evidence="2">The sequence shown here is derived from an EMBL/GenBank/DDBJ whole genome shotgun (WGS) entry which is preliminary data.</text>
</comment>
<dbReference type="InterPro" id="IPR029032">
    <property type="entry name" value="AhpD-like"/>
</dbReference>
<reference evidence="2 3" key="1">
    <citation type="submission" date="2023-08" db="EMBL/GenBank/DDBJ databases">
        <authorList>
            <person name="Joshi A."/>
            <person name="Thite S."/>
        </authorList>
    </citation>
    <scope>NUCLEOTIDE SEQUENCE [LARGE SCALE GENOMIC DNA]</scope>
    <source>
        <strain evidence="2 3">AC40</strain>
    </source>
</reference>
<keyword evidence="3" id="KW-1185">Reference proteome</keyword>
<protein>
    <submittedName>
        <fullName evidence="2">Carboxymuconolactone decarboxylase family protein</fullName>
    </submittedName>
</protein>
<evidence type="ECO:0000259" key="1">
    <source>
        <dbReference type="Pfam" id="PF02627"/>
    </source>
</evidence>
<dbReference type="SUPFAM" id="SSF69118">
    <property type="entry name" value="AhpD-like"/>
    <property type="match status" value="1"/>
</dbReference>
<name>A0ABT9H381_9GAMM</name>
<evidence type="ECO:0000313" key="2">
    <source>
        <dbReference type="EMBL" id="MDP4537785.1"/>
    </source>
</evidence>
<dbReference type="EMBL" id="JAUZVZ010000033">
    <property type="protein sequence ID" value="MDP4537785.1"/>
    <property type="molecule type" value="Genomic_DNA"/>
</dbReference>
<dbReference type="NCBIfam" id="TIGR00778">
    <property type="entry name" value="ahpD_dom"/>
    <property type="match status" value="1"/>
</dbReference>
<dbReference type="RefSeq" id="WP_305895034.1">
    <property type="nucleotide sequence ID" value="NZ_JAUZVZ010000033.1"/>
</dbReference>
<accession>A0ABT9H381</accession>
<feature type="domain" description="Carboxymuconolactone decarboxylase-like" evidence="1">
    <location>
        <begin position="18"/>
        <end position="98"/>
    </location>
</feature>
<gene>
    <name evidence="2" type="ORF">Q3O60_16500</name>
</gene>
<dbReference type="Pfam" id="PF02627">
    <property type="entry name" value="CMD"/>
    <property type="match status" value="1"/>
</dbReference>
<organism evidence="2 3">
    <name type="scientific">Alkalimonas collagenimarina</name>
    <dbReference type="NCBI Taxonomy" id="400390"/>
    <lineage>
        <taxon>Bacteria</taxon>
        <taxon>Pseudomonadati</taxon>
        <taxon>Pseudomonadota</taxon>
        <taxon>Gammaproteobacteria</taxon>
        <taxon>Alkalimonas</taxon>
    </lineage>
</organism>
<evidence type="ECO:0000313" key="3">
    <source>
        <dbReference type="Proteomes" id="UP001231616"/>
    </source>
</evidence>